<dbReference type="Gene3D" id="3.75.10.20">
    <property type="entry name" value="Succinylarginine dihydrolase"/>
    <property type="match status" value="1"/>
</dbReference>
<comment type="function">
    <text evidence="3">Catalyzes the hydrolysis of N(2)-succinylarginine into N(2)-succinylornithine, ammonia and CO(2).</text>
</comment>
<dbReference type="InterPro" id="IPR007079">
    <property type="entry name" value="SuccinylArg_d-Hdrlase_AstB"/>
</dbReference>
<organism evidence="4 5">
    <name type="scientific">Blastomonas marina</name>
    <dbReference type="NCBI Taxonomy" id="1867408"/>
    <lineage>
        <taxon>Bacteria</taxon>
        <taxon>Pseudomonadati</taxon>
        <taxon>Pseudomonadota</taxon>
        <taxon>Alphaproteobacteria</taxon>
        <taxon>Sphingomonadales</taxon>
        <taxon>Sphingomonadaceae</taxon>
        <taxon>Blastomonas</taxon>
    </lineage>
</organism>
<dbReference type="HAMAP" id="MF_01172">
    <property type="entry name" value="AstB"/>
    <property type="match status" value="1"/>
</dbReference>
<proteinExistence type="inferred from homology"/>
<keyword evidence="2 3" id="KW-0378">Hydrolase</keyword>
<evidence type="ECO:0000256" key="1">
    <source>
        <dbReference type="ARBA" id="ARBA00022503"/>
    </source>
</evidence>
<feature type="active site" description="Nucleophile" evidence="3">
    <location>
        <position position="346"/>
    </location>
</feature>
<evidence type="ECO:0000256" key="2">
    <source>
        <dbReference type="ARBA" id="ARBA00022801"/>
    </source>
</evidence>
<dbReference type="PANTHER" id="PTHR30420:SF2">
    <property type="entry name" value="N-SUCCINYLARGININE DIHYDROLASE"/>
    <property type="match status" value="1"/>
</dbReference>
<accession>A0ABQ1FDC9</accession>
<evidence type="ECO:0000313" key="4">
    <source>
        <dbReference type="EMBL" id="GGA06820.1"/>
    </source>
</evidence>
<feature type="binding site" evidence="3">
    <location>
        <begin position="127"/>
        <end position="128"/>
    </location>
    <ligand>
        <name>substrate</name>
    </ligand>
</feature>
<reference evidence="5" key="1">
    <citation type="journal article" date="2019" name="Int. J. Syst. Evol. Microbiol.">
        <title>The Global Catalogue of Microorganisms (GCM) 10K type strain sequencing project: providing services to taxonomists for standard genome sequencing and annotation.</title>
        <authorList>
            <consortium name="The Broad Institute Genomics Platform"/>
            <consortium name="The Broad Institute Genome Sequencing Center for Infectious Disease"/>
            <person name="Wu L."/>
            <person name="Ma J."/>
        </authorList>
    </citation>
    <scope>NUCLEOTIDE SEQUENCE [LARGE SCALE GENOMIC DNA]</scope>
    <source>
        <strain evidence="5">CGMCC 1.15297</strain>
    </source>
</reference>
<feature type="binding site" evidence="3">
    <location>
        <position position="193"/>
    </location>
    <ligand>
        <name>substrate</name>
    </ligand>
</feature>
<feature type="active site" evidence="3">
    <location>
        <position position="229"/>
    </location>
</feature>
<feature type="binding site" evidence="3">
    <location>
        <position position="231"/>
    </location>
    <ligand>
        <name>substrate</name>
    </ligand>
</feature>
<dbReference type="Pfam" id="PF04996">
    <property type="entry name" value="AstB"/>
    <property type="match status" value="1"/>
</dbReference>
<evidence type="ECO:0000313" key="5">
    <source>
        <dbReference type="Proteomes" id="UP000603317"/>
    </source>
</evidence>
<comment type="subunit">
    <text evidence="3">Homodimer.</text>
</comment>
<name>A0ABQ1FDC9_9SPHN</name>
<comment type="caution">
    <text evidence="4">The sequence shown here is derived from an EMBL/GenBank/DDBJ whole genome shotgun (WGS) entry which is preliminary data.</text>
</comment>
<gene>
    <name evidence="4" type="primary">astB1</name>
    <name evidence="3" type="synonym">astB</name>
    <name evidence="4" type="ORF">GCM10010923_15960</name>
</gene>
<keyword evidence="5" id="KW-1185">Reference proteome</keyword>
<dbReference type="SUPFAM" id="SSF55909">
    <property type="entry name" value="Pentein"/>
    <property type="match status" value="1"/>
</dbReference>
<keyword evidence="1 3" id="KW-0056">Arginine metabolism</keyword>
<dbReference type="NCBIfam" id="NF009789">
    <property type="entry name" value="PRK13281.1"/>
    <property type="match status" value="1"/>
</dbReference>
<comment type="similarity">
    <text evidence="3">Belongs to the succinylarginine dihydrolase family.</text>
</comment>
<comment type="catalytic activity">
    <reaction evidence="3">
        <text>N(2)-succinyl-L-arginine + 2 H2O + 2 H(+) = N(2)-succinyl-L-ornithine + 2 NH4(+) + CO2</text>
        <dbReference type="Rhea" id="RHEA:19533"/>
        <dbReference type="ChEBI" id="CHEBI:15377"/>
        <dbReference type="ChEBI" id="CHEBI:15378"/>
        <dbReference type="ChEBI" id="CHEBI:16526"/>
        <dbReference type="ChEBI" id="CHEBI:28938"/>
        <dbReference type="ChEBI" id="CHEBI:58241"/>
        <dbReference type="ChEBI" id="CHEBI:58514"/>
        <dbReference type="EC" id="3.5.3.23"/>
    </reaction>
</comment>
<feature type="binding site" evidence="3">
    <location>
        <position position="100"/>
    </location>
    <ligand>
        <name>substrate</name>
    </ligand>
</feature>
<evidence type="ECO:0000256" key="3">
    <source>
        <dbReference type="HAMAP-Rule" id="MF_01172"/>
    </source>
</evidence>
<feature type="binding site" evidence="3">
    <location>
        <begin position="19"/>
        <end position="28"/>
    </location>
    <ligand>
        <name>substrate</name>
    </ligand>
</feature>
<dbReference type="PANTHER" id="PTHR30420">
    <property type="entry name" value="N-SUCCINYLARGININE DIHYDROLASE"/>
    <property type="match status" value="1"/>
</dbReference>
<protein>
    <recommendedName>
        <fullName evidence="3">N-succinylarginine dihydrolase</fullName>
        <ecNumber evidence="3">3.5.3.23</ecNumber>
    </recommendedName>
</protein>
<dbReference type="EMBL" id="BMID01000001">
    <property type="protein sequence ID" value="GGA06820.1"/>
    <property type="molecule type" value="Genomic_DNA"/>
</dbReference>
<dbReference type="RefSeq" id="WP_188642190.1">
    <property type="nucleotide sequence ID" value="NZ_BMID01000001.1"/>
</dbReference>
<dbReference type="Proteomes" id="UP000603317">
    <property type="component" value="Unassembled WGS sequence"/>
</dbReference>
<dbReference type="EC" id="3.5.3.23" evidence="3"/>
<feature type="active site" evidence="3">
    <location>
        <position position="161"/>
    </location>
</feature>
<comment type="pathway">
    <text evidence="3">Amino-acid degradation; L-arginine degradation via AST pathway; L-glutamate and succinate from L-arginine: step 2/5.</text>
</comment>
<sequence length="415" mass="44491">MSLREINFDGIVGPSHNYAGLSLGNIASASHKGDPSYPRAAALQGVAKMRHNLGLGLAQGFLLPLPRPNRAFLEAIAPDEDTPPALVAAAWSASSMWTANAATVSPAPDTRDGKCHLTPANLVTMPHRAQEWQDTKAQLDLAFGGEGFVVHDAVMPSFGDEGAANHMRFCEGHDAPGVEVFVWGRQGGRYPARQHEQASRIVARSHGLAPARAVFIEQNPEAIAAGAFHNDVVSVANERVLFTHERAYADQAGAYDAIRAAFPALQVVEVPETSVSLEEAIRTYLFNAQLVSLPEGGMALVVPSECRESESVWSWVETMLGSNGPIRQVLPVDVRQSMANGGGPACLRLRVVADPDAVDPRFMVDEAKAGRIEQVVAEHWPEQIDPADIGSDSLARSVIDARRALLDALELSELA</sequence>
<dbReference type="InterPro" id="IPR037031">
    <property type="entry name" value="AstB_sf"/>
</dbReference>
<feature type="binding site" evidence="3">
    <location>
        <position position="340"/>
    </location>
    <ligand>
        <name>substrate</name>
    </ligand>
</feature>